<dbReference type="EMBL" id="HBFR01041906">
    <property type="protein sequence ID" value="CAD8903417.1"/>
    <property type="molecule type" value="Transcribed_RNA"/>
</dbReference>
<evidence type="ECO:0000313" key="2">
    <source>
        <dbReference type="EMBL" id="CAD8903418.1"/>
    </source>
</evidence>
<name>A0A6U5M699_9STRA</name>
<proteinExistence type="predicted"/>
<dbReference type="EMBL" id="HBFR01041907">
    <property type="protein sequence ID" value="CAD8903418.1"/>
    <property type="molecule type" value="Transcribed_RNA"/>
</dbReference>
<organism evidence="1">
    <name type="scientific">Corethron hystrix</name>
    <dbReference type="NCBI Taxonomy" id="216773"/>
    <lineage>
        <taxon>Eukaryota</taxon>
        <taxon>Sar</taxon>
        <taxon>Stramenopiles</taxon>
        <taxon>Ochrophyta</taxon>
        <taxon>Bacillariophyta</taxon>
        <taxon>Coscinodiscophyceae</taxon>
        <taxon>Corethrophycidae</taxon>
        <taxon>Corethrales</taxon>
        <taxon>Corethraceae</taxon>
        <taxon>Corethron</taxon>
    </lineage>
</organism>
<gene>
    <name evidence="1" type="ORF">CHYS00102_LOCUS30637</name>
    <name evidence="2" type="ORF">CHYS00102_LOCUS30638</name>
</gene>
<accession>A0A6U5M699</accession>
<reference evidence="1" key="1">
    <citation type="submission" date="2021-01" db="EMBL/GenBank/DDBJ databases">
        <authorList>
            <person name="Corre E."/>
            <person name="Pelletier E."/>
            <person name="Niang G."/>
            <person name="Scheremetjew M."/>
            <person name="Finn R."/>
            <person name="Kale V."/>
            <person name="Holt S."/>
            <person name="Cochrane G."/>
            <person name="Meng A."/>
            <person name="Brown T."/>
            <person name="Cohen L."/>
        </authorList>
    </citation>
    <scope>NUCLEOTIDE SEQUENCE</scope>
    <source>
        <strain evidence="1">308</strain>
    </source>
</reference>
<evidence type="ECO:0000313" key="1">
    <source>
        <dbReference type="EMBL" id="CAD8903417.1"/>
    </source>
</evidence>
<dbReference type="AlphaFoldDB" id="A0A6U5M699"/>
<sequence>MTINDLYIVCILCSAVHHRKFLLEFIVFLIRNVIQSKFYRKVKILALGSTADRQITKHDFKTNYALGKMRENPNSFFGKLKSRLGSGTEFCGTQDGSVSTGATLCIARWRLS</sequence>
<protein>
    <submittedName>
        <fullName evidence="1">Uncharacterized protein</fullName>
    </submittedName>
</protein>